<sequence>MALLLLQLAASAQTRVSKKPVIKKNEATAFTRYLQPAVFSLSKVMMHDVVNPPAAARYYAYCMLGAYEIVSQNDARLSNLGGLLKQYKQPVITTKTTNYDHRIAAVYCILETGRLMLPSGYRLQEEEEQFIAEQQKLKVPAAVIDSSIAVAKYLAARIVDYSKTDRYGRLSAQLRYTPVKGEGYWYPTPPAYMEAVEPNWKTVRPFVMDSCNQFPPLPPVAFSKDSNSHFYKLAKEVYDASVKATPEQLNIASFWDCNPFVVATSGHMSIGFKKISPGGHWMNIAAIAAQKAQLDFTATITVQTLVGITIMDAFISCWDEKYRSNRIRPETYINRYINIKWQPLLQTPPFPEYTSGHSVVSTASAEVLTYLFGDKFSYIDNSEELFEIPARSFTSFRQAAAEAAISRLYGGIHYRDAIENGQQQGRDVGAFIVSRLKEVGIKPVKCVDRFNNSL</sequence>
<keyword evidence="3" id="KW-1185">Reference proteome</keyword>
<dbReference type="Gene3D" id="1.10.606.20">
    <property type="match status" value="1"/>
</dbReference>
<proteinExistence type="predicted"/>
<protein>
    <submittedName>
        <fullName evidence="2">Phosphatase PAP2 family protein</fullName>
    </submittedName>
</protein>
<feature type="domain" description="Phosphatidic acid phosphatase type 2/haloperoxidase" evidence="1">
    <location>
        <begin position="309"/>
        <end position="419"/>
    </location>
</feature>
<accession>A0A4S8I1R9</accession>
<gene>
    <name evidence="2" type="ORF">FAM09_02975</name>
</gene>
<reference evidence="2 3" key="1">
    <citation type="submission" date="2019-04" db="EMBL/GenBank/DDBJ databases">
        <title>Niastella caeni sp. nov., isolated from activated sludge.</title>
        <authorList>
            <person name="Sheng M."/>
        </authorList>
    </citation>
    <scope>NUCLEOTIDE SEQUENCE [LARGE SCALE GENOMIC DNA]</scope>
    <source>
        <strain evidence="2 3">HX-2-15</strain>
    </source>
</reference>
<dbReference type="Pfam" id="PF01569">
    <property type="entry name" value="PAP2"/>
    <property type="match status" value="1"/>
</dbReference>
<dbReference type="InterPro" id="IPR000326">
    <property type="entry name" value="PAP2/HPO"/>
</dbReference>
<dbReference type="Proteomes" id="UP000306918">
    <property type="component" value="Unassembled WGS sequence"/>
</dbReference>
<comment type="caution">
    <text evidence="2">The sequence shown here is derived from an EMBL/GenBank/DDBJ whole genome shotgun (WGS) entry which is preliminary data.</text>
</comment>
<dbReference type="EMBL" id="STFF01000001">
    <property type="protein sequence ID" value="THU42017.1"/>
    <property type="molecule type" value="Genomic_DNA"/>
</dbReference>
<dbReference type="CDD" id="cd03398">
    <property type="entry name" value="PAP2_haloperoxidase"/>
    <property type="match status" value="1"/>
</dbReference>
<dbReference type="SUPFAM" id="SSF48317">
    <property type="entry name" value="Acid phosphatase/Vanadium-dependent haloperoxidase"/>
    <property type="match status" value="1"/>
</dbReference>
<dbReference type="PANTHER" id="PTHR34599:SF2">
    <property type="entry name" value="TRAF-TYPE DOMAIN-CONTAINING PROTEIN"/>
    <property type="match status" value="1"/>
</dbReference>
<dbReference type="InterPro" id="IPR036938">
    <property type="entry name" value="PAP2/HPO_sf"/>
</dbReference>
<evidence type="ECO:0000313" key="3">
    <source>
        <dbReference type="Proteomes" id="UP000306918"/>
    </source>
</evidence>
<dbReference type="AlphaFoldDB" id="A0A4S8I1R9"/>
<name>A0A4S8I1R9_9BACT</name>
<organism evidence="2 3">
    <name type="scientific">Niastella caeni</name>
    <dbReference type="NCBI Taxonomy" id="2569763"/>
    <lineage>
        <taxon>Bacteria</taxon>
        <taxon>Pseudomonadati</taxon>
        <taxon>Bacteroidota</taxon>
        <taxon>Chitinophagia</taxon>
        <taxon>Chitinophagales</taxon>
        <taxon>Chitinophagaceae</taxon>
        <taxon>Niastella</taxon>
    </lineage>
</organism>
<evidence type="ECO:0000259" key="1">
    <source>
        <dbReference type="Pfam" id="PF01569"/>
    </source>
</evidence>
<dbReference type="InterPro" id="IPR052559">
    <property type="entry name" value="V-haloperoxidase"/>
</dbReference>
<dbReference type="PANTHER" id="PTHR34599">
    <property type="entry name" value="PEROXIDASE-RELATED"/>
    <property type="match status" value="1"/>
</dbReference>
<dbReference type="OrthoDB" id="7793240at2"/>
<evidence type="ECO:0000313" key="2">
    <source>
        <dbReference type="EMBL" id="THU42017.1"/>
    </source>
</evidence>